<keyword evidence="2" id="KW-0808">Transferase</keyword>
<dbReference type="NCBIfam" id="NF042963">
    <property type="entry name" value="DUF1156_antiphage"/>
    <property type="match status" value="1"/>
</dbReference>
<dbReference type="AlphaFoldDB" id="A0A2S5SV68"/>
<dbReference type="InterPro" id="IPR009537">
    <property type="entry name" value="DUF1156"/>
</dbReference>
<dbReference type="Pfam" id="PF06634">
    <property type="entry name" value="DUF1156"/>
    <property type="match status" value="1"/>
</dbReference>
<evidence type="ECO:0000313" key="2">
    <source>
        <dbReference type="EMBL" id="PPE66609.1"/>
    </source>
</evidence>
<evidence type="ECO:0000313" key="3">
    <source>
        <dbReference type="Proteomes" id="UP000238605"/>
    </source>
</evidence>
<proteinExistence type="predicted"/>
<dbReference type="RefSeq" id="WP_104302212.1">
    <property type="nucleotide sequence ID" value="NZ_PSNX01000006.1"/>
</dbReference>
<dbReference type="InterPro" id="IPR049953">
    <property type="entry name" value="Antiphage_assoc"/>
</dbReference>
<keyword evidence="2" id="KW-0489">Methyltransferase</keyword>
<protein>
    <submittedName>
        <fullName evidence="2">DNA methylase</fullName>
    </submittedName>
</protein>
<feature type="domain" description="DUF1156" evidence="1">
    <location>
        <begin position="24"/>
        <end position="85"/>
    </location>
</feature>
<name>A0A2S5SV68_9BURK</name>
<dbReference type="InterPro" id="IPR029063">
    <property type="entry name" value="SAM-dependent_MTases_sf"/>
</dbReference>
<dbReference type="GO" id="GO:0032259">
    <property type="term" value="P:methylation"/>
    <property type="evidence" value="ECO:0007669"/>
    <property type="project" value="UniProtKB-KW"/>
</dbReference>
<accession>A0A2S5SV68</accession>
<keyword evidence="3" id="KW-1185">Reference proteome</keyword>
<dbReference type="GO" id="GO:0008168">
    <property type="term" value="F:methyltransferase activity"/>
    <property type="evidence" value="ECO:0007669"/>
    <property type="project" value="UniProtKB-KW"/>
</dbReference>
<dbReference type="OrthoDB" id="3197274at2"/>
<organism evidence="2 3">
    <name type="scientific">Caldimonas caldifontis</name>
    <dbReference type="NCBI Taxonomy" id="1452508"/>
    <lineage>
        <taxon>Bacteria</taxon>
        <taxon>Pseudomonadati</taxon>
        <taxon>Pseudomonadota</taxon>
        <taxon>Betaproteobacteria</taxon>
        <taxon>Burkholderiales</taxon>
        <taxon>Sphaerotilaceae</taxon>
        <taxon>Caldimonas</taxon>
    </lineage>
</organism>
<reference evidence="2 3" key="1">
    <citation type="submission" date="2018-02" db="EMBL/GenBank/DDBJ databases">
        <title>Reclassifiation of [Polyangium] brachysporum DSM 7029 as Guopingzhaonella breviflexa gen. nov., sp. nov., a member of the family Comamonadaceae.</title>
        <authorList>
            <person name="Tang B."/>
        </authorList>
    </citation>
    <scope>NUCLEOTIDE SEQUENCE [LARGE SCALE GENOMIC DNA]</scope>
    <source>
        <strain evidence="2 3">BCRC 80649</strain>
    </source>
</reference>
<dbReference type="SUPFAM" id="SSF53335">
    <property type="entry name" value="S-adenosyl-L-methionine-dependent methyltransferases"/>
    <property type="match status" value="1"/>
</dbReference>
<dbReference type="Proteomes" id="UP000238605">
    <property type="component" value="Unassembled WGS sequence"/>
</dbReference>
<evidence type="ECO:0000259" key="1">
    <source>
        <dbReference type="Pfam" id="PF06634"/>
    </source>
</evidence>
<comment type="caution">
    <text evidence="2">The sequence shown here is derived from an EMBL/GenBank/DDBJ whole genome shotgun (WGS) entry which is preliminary data.</text>
</comment>
<dbReference type="EMBL" id="PSNX01000006">
    <property type="protein sequence ID" value="PPE66609.1"/>
    <property type="molecule type" value="Genomic_DNA"/>
</dbReference>
<gene>
    <name evidence="2" type="ORF">C1704_08035</name>
</gene>
<sequence length="1012" mass="113320">MHAQTRTSLTPLALKDAPALIETVFPAQKVSFEAQTERKAVAAQTLTGLGSYWKGRKPLILVRAIVLGSLLPPTDDPEADLAVFEALMSFDDEGLARRAFAANAISPSEIAARIQLDKPWDYFKATIKRSDVTGGDIRWMRFPMDVDAEGISLRWKRDLSDDDRLVIYRKVLATLESYEAKAALCKRPEEVDQDWLYAPVWPQVNRHYAHLGIDAHSFPELIEQLGILRYGHRPRVGDTFSGGGSIPFEAARIGCDAYASDLNPIACMLTWGALNVIGAPADRRAALESAQQRVFAEVDAEITRLGVEHDEHGNRAKAYLYCLEARCPETGWMVPLAPSWVISPKQGAIAKLVPNPALKRFDIEVVTGASAKAIAAAETGTVQDGDMVYQLDGKTYRTPIKTLRGDYRLPDGTTGNRLRRWDKDEFRPRPDDIFQERLYCIQWIKKETIEAARQETWFAAPTEADLERERKVETIVAKNLALWQEEGLAPDMAIEPGDETTRLFRERGWTHWHHLFNARQLLLQALMLKYWRATDAAPLGWLNVAKAADFNSKLCRWATAQGGGLGGPKGVFSNQALNTFYNYATRAWLGFGTSSFKMAEVPLPPVERAIVSATADQPRQRCEFWITDPPYADAVNYHEITEFFIAWLRKNPPKPFEEWVWDSRRALAIKGAGEDFRRGMVAAYKAMAAHMPSNGMQCVMFTHQDTGVWSDLIGIFWAAGLQVVAAWYIATETTSELKKGGYVQGTVILMLKKRPAGECTGFKQRILPAVRQEVARQIETMMHLNDTVRAHHGEPVFNDSDLQMAGYAAALKVLTAYTHIGGEDVTTFALRPRARGEVTVVDEIVQQAAETASSLLVPEGLAPDTWAKLTGIERFVLRMLDMETTGSTKLDNYQNFAKAFRVEDYSRVMGDMRPNHARLKRVTEFASRDLTESTEIGVTKLGRIIIALQQMLKDTEPQVIVEQIKNEMADFLEVRPLLGDMLAFIERKSTEPNVRSAAEVLGARLKNLRFGA</sequence>